<keyword evidence="3" id="KW-1185">Reference proteome</keyword>
<dbReference type="InterPro" id="IPR052022">
    <property type="entry name" value="26kDa_periplasmic_antigen"/>
</dbReference>
<protein>
    <submittedName>
        <fullName evidence="2">SIMPL domain-containing protein</fullName>
    </submittedName>
</protein>
<dbReference type="PANTHER" id="PTHR34387">
    <property type="entry name" value="SLR1258 PROTEIN"/>
    <property type="match status" value="1"/>
</dbReference>
<reference evidence="2" key="2">
    <citation type="submission" date="2023-04" db="EMBL/GenBank/DDBJ databases">
        <title>Paracnuella aquatica gen. nov., sp. nov., a member of the family Chitinophagaceae isolated from a hot spring.</title>
        <authorList>
            <person name="Wang C."/>
        </authorList>
    </citation>
    <scope>NUCLEOTIDE SEQUENCE</scope>
    <source>
        <strain evidence="2">LB-8</strain>
    </source>
</reference>
<gene>
    <name evidence="2" type="ORF">OCK74_02230</name>
</gene>
<evidence type="ECO:0000313" key="3">
    <source>
        <dbReference type="Proteomes" id="UP001155483"/>
    </source>
</evidence>
<feature type="chain" id="PRO_5040776201" evidence="1">
    <location>
        <begin position="20"/>
        <end position="240"/>
    </location>
</feature>
<proteinExistence type="predicted"/>
<sequence>MKRTIFILLSFLAVFTVSAQEFYNRQRVVNVQASAETEITPDEIYVQVILQEYDKKGSGKKVDINTIKNEFLSRMKKLGLTEKEISVQSFSGSDGNYWYWYKKNKKNPDLKASINYLIKLGSVKQIEEVVQNLDDEATQNFFIQKVTHSKIEDYKKQLKAQALKQAREKANFMAETLGAQVGDVLQINEPQEIIISPYIYRDAMRVQKAEAMSTADEPALNVDFKKIKLRFEAPVSFLLK</sequence>
<dbReference type="AlphaFoldDB" id="A0A9X2XS19"/>
<dbReference type="Pfam" id="PF04402">
    <property type="entry name" value="SIMPL"/>
    <property type="match status" value="1"/>
</dbReference>
<accession>A0A9X2XS19</accession>
<dbReference type="Gene3D" id="3.30.110.170">
    <property type="entry name" value="Protein of unknown function (DUF541), domain 1"/>
    <property type="match status" value="1"/>
</dbReference>
<dbReference type="EMBL" id="JAOTIF010000001">
    <property type="protein sequence ID" value="MCU7547909.1"/>
    <property type="molecule type" value="Genomic_DNA"/>
</dbReference>
<dbReference type="GO" id="GO:0006974">
    <property type="term" value="P:DNA damage response"/>
    <property type="evidence" value="ECO:0007669"/>
    <property type="project" value="TreeGrafter"/>
</dbReference>
<feature type="signal peptide" evidence="1">
    <location>
        <begin position="1"/>
        <end position="19"/>
    </location>
</feature>
<organism evidence="2 3">
    <name type="scientific">Paraflavisolibacter caeni</name>
    <dbReference type="NCBI Taxonomy" id="2982496"/>
    <lineage>
        <taxon>Bacteria</taxon>
        <taxon>Pseudomonadati</taxon>
        <taxon>Bacteroidota</taxon>
        <taxon>Chitinophagia</taxon>
        <taxon>Chitinophagales</taxon>
        <taxon>Chitinophagaceae</taxon>
        <taxon>Paraflavisolibacter</taxon>
    </lineage>
</organism>
<evidence type="ECO:0000256" key="1">
    <source>
        <dbReference type="SAM" id="SignalP"/>
    </source>
</evidence>
<name>A0A9X2XS19_9BACT</name>
<comment type="caution">
    <text evidence="2">The sequence shown here is derived from an EMBL/GenBank/DDBJ whole genome shotgun (WGS) entry which is preliminary data.</text>
</comment>
<dbReference type="RefSeq" id="WP_279295353.1">
    <property type="nucleotide sequence ID" value="NZ_JAOTIF010000001.1"/>
</dbReference>
<dbReference type="Proteomes" id="UP001155483">
    <property type="component" value="Unassembled WGS sequence"/>
</dbReference>
<reference evidence="2" key="1">
    <citation type="submission" date="2022-09" db="EMBL/GenBank/DDBJ databases">
        <authorList>
            <person name="Yuan C."/>
            <person name="Ke Z."/>
        </authorList>
    </citation>
    <scope>NUCLEOTIDE SEQUENCE</scope>
    <source>
        <strain evidence="2">LB-8</strain>
    </source>
</reference>
<evidence type="ECO:0000313" key="2">
    <source>
        <dbReference type="EMBL" id="MCU7547909.1"/>
    </source>
</evidence>
<keyword evidence="1" id="KW-0732">Signal</keyword>
<dbReference type="Gene3D" id="3.30.70.2970">
    <property type="entry name" value="Protein of unknown function (DUF541), domain 2"/>
    <property type="match status" value="1"/>
</dbReference>
<dbReference type="InterPro" id="IPR007497">
    <property type="entry name" value="SIMPL/DUF541"/>
</dbReference>
<dbReference type="PANTHER" id="PTHR34387:SF1">
    <property type="entry name" value="PERIPLASMIC IMMUNOGENIC PROTEIN"/>
    <property type="match status" value="1"/>
</dbReference>